<dbReference type="KEGG" id="ade:Adeh_1970"/>
<sequence>MTPAGRRAWAAAAFALAAAFASWNPLAAPFGLVVGLVSLVLCIRALVQGGARRVASAGLVLAALAVAVSGLVLALTAGVGRDPAGDPVVPGPGADEVRRALDAAAEPTRPARERARDELEAAGGGAKAPADEPGGSPAKR</sequence>
<dbReference type="STRING" id="290397.Adeh_1970"/>
<keyword evidence="3" id="KW-0732">Signal</keyword>
<feature type="compositionally biased region" description="Basic and acidic residues" evidence="1">
    <location>
        <begin position="109"/>
        <end position="119"/>
    </location>
</feature>
<keyword evidence="2" id="KW-0812">Transmembrane</keyword>
<dbReference type="HOGENOM" id="CLU_1840961_0_0_7"/>
<dbReference type="Proteomes" id="UP000001935">
    <property type="component" value="Chromosome"/>
</dbReference>
<evidence type="ECO:0000256" key="3">
    <source>
        <dbReference type="SAM" id="SignalP"/>
    </source>
</evidence>
<protein>
    <submittedName>
        <fullName evidence="4">Uncharacterized protein</fullName>
    </submittedName>
</protein>
<feature type="transmembrane region" description="Helical" evidence="2">
    <location>
        <begin position="59"/>
        <end position="80"/>
    </location>
</feature>
<gene>
    <name evidence="4" type="ordered locus">Adeh_1970</name>
</gene>
<dbReference type="RefSeq" id="WP_011421023.1">
    <property type="nucleotide sequence ID" value="NC_007760.1"/>
</dbReference>
<accession>Q2IJB4</accession>
<evidence type="ECO:0000313" key="4">
    <source>
        <dbReference type="EMBL" id="ABC81741.1"/>
    </source>
</evidence>
<reference evidence="4" key="1">
    <citation type="submission" date="2006-01" db="EMBL/GenBank/DDBJ databases">
        <title>Complete sequence of Anaeromyxobacter dehalogenans 2CP-C.</title>
        <authorList>
            <consortium name="US DOE Joint Genome Institute"/>
            <person name="Copeland A."/>
            <person name="Lucas S."/>
            <person name="Lapidus A."/>
            <person name="Barry K."/>
            <person name="Detter J.C."/>
            <person name="Glavina T."/>
            <person name="Hammon N."/>
            <person name="Israni S."/>
            <person name="Pitluck S."/>
            <person name="Brettin T."/>
            <person name="Bruce D."/>
            <person name="Han C."/>
            <person name="Tapia R."/>
            <person name="Gilna P."/>
            <person name="Kiss H."/>
            <person name="Schmutz J."/>
            <person name="Larimer F."/>
            <person name="Land M."/>
            <person name="Kyrpides N."/>
            <person name="Anderson I."/>
            <person name="Sanford R.A."/>
            <person name="Ritalahti K.M."/>
            <person name="Thomas H.S."/>
            <person name="Kirby J.R."/>
            <person name="Zhulin I.B."/>
            <person name="Loeffler F.E."/>
            <person name="Richardson P."/>
        </authorList>
    </citation>
    <scope>NUCLEOTIDE SEQUENCE</scope>
    <source>
        <strain evidence="4">2CP-C</strain>
    </source>
</reference>
<feature type="transmembrane region" description="Helical" evidence="2">
    <location>
        <begin position="31"/>
        <end position="47"/>
    </location>
</feature>
<proteinExistence type="predicted"/>
<evidence type="ECO:0000256" key="2">
    <source>
        <dbReference type="SAM" id="Phobius"/>
    </source>
</evidence>
<evidence type="ECO:0000256" key="1">
    <source>
        <dbReference type="SAM" id="MobiDB-lite"/>
    </source>
</evidence>
<name>Q2IJB4_ANADE</name>
<feature type="chain" id="PRO_5004210428" evidence="3">
    <location>
        <begin position="28"/>
        <end position="140"/>
    </location>
</feature>
<feature type="region of interest" description="Disordered" evidence="1">
    <location>
        <begin position="103"/>
        <end position="140"/>
    </location>
</feature>
<keyword evidence="2" id="KW-1133">Transmembrane helix</keyword>
<feature type="signal peptide" evidence="3">
    <location>
        <begin position="1"/>
        <end position="27"/>
    </location>
</feature>
<evidence type="ECO:0000313" key="5">
    <source>
        <dbReference type="Proteomes" id="UP000001935"/>
    </source>
</evidence>
<keyword evidence="2" id="KW-0472">Membrane</keyword>
<organism evidence="4 5">
    <name type="scientific">Anaeromyxobacter dehalogenans (strain 2CP-C)</name>
    <dbReference type="NCBI Taxonomy" id="290397"/>
    <lineage>
        <taxon>Bacteria</taxon>
        <taxon>Pseudomonadati</taxon>
        <taxon>Myxococcota</taxon>
        <taxon>Myxococcia</taxon>
        <taxon>Myxococcales</taxon>
        <taxon>Cystobacterineae</taxon>
        <taxon>Anaeromyxobacteraceae</taxon>
        <taxon>Anaeromyxobacter</taxon>
    </lineage>
</organism>
<dbReference type="AlphaFoldDB" id="Q2IJB4"/>
<dbReference type="EMBL" id="CP000251">
    <property type="protein sequence ID" value="ABC81741.1"/>
    <property type="molecule type" value="Genomic_DNA"/>
</dbReference>